<dbReference type="AlphaFoldDB" id="A0A401LUP0"/>
<name>A0A401LUP0_9BACE</name>
<evidence type="ECO:0000313" key="1">
    <source>
        <dbReference type="EMBL" id="GCB35214.1"/>
    </source>
</evidence>
<organism evidence="1 2">
    <name type="scientific">Bacteroides faecalis</name>
    <dbReference type="NCBI Taxonomy" id="2447885"/>
    <lineage>
        <taxon>Bacteria</taxon>
        <taxon>Pseudomonadati</taxon>
        <taxon>Bacteroidota</taxon>
        <taxon>Bacteroidia</taxon>
        <taxon>Bacteroidales</taxon>
        <taxon>Bacteroidaceae</taxon>
        <taxon>Bacteroides</taxon>
    </lineage>
</organism>
<evidence type="ECO:0000313" key="2">
    <source>
        <dbReference type="Proteomes" id="UP000288079"/>
    </source>
</evidence>
<dbReference type="EMBL" id="BHWB01000005">
    <property type="protein sequence ID" value="GCB35214.1"/>
    <property type="molecule type" value="Genomic_DNA"/>
</dbReference>
<keyword evidence="2" id="KW-1185">Reference proteome</keyword>
<gene>
    <name evidence="1" type="ORF">KGMB02408_21590</name>
</gene>
<accession>A0A401LUP0</accession>
<sequence length="43" mass="5085">MAGVSQYDRYKNMTVADKRLESIIEMIHPYKRGYEQEGYIRSG</sequence>
<comment type="caution">
    <text evidence="1">The sequence shown here is derived from an EMBL/GenBank/DDBJ whole genome shotgun (WGS) entry which is preliminary data.</text>
</comment>
<reference evidence="1 2" key="1">
    <citation type="submission" date="2018-10" db="EMBL/GenBank/DDBJ databases">
        <title>Draft Genome Sequence of Bacteroides sp. KCTC 15687.</title>
        <authorList>
            <person name="Yu S.Y."/>
            <person name="Kim J.S."/>
            <person name="Oh B.S."/>
            <person name="Park S.H."/>
            <person name="Kang S.W."/>
            <person name="Park J.E."/>
            <person name="Choi S.H."/>
            <person name="Han K.I."/>
            <person name="Lee K.C."/>
            <person name="Eom M.K."/>
            <person name="Suh M.K."/>
            <person name="Lee D.H."/>
            <person name="Yoon H."/>
            <person name="Kim B."/>
            <person name="Yang S.J."/>
            <person name="Lee J.S."/>
            <person name="Lee J.H."/>
        </authorList>
    </citation>
    <scope>NUCLEOTIDE SEQUENCE [LARGE SCALE GENOMIC DNA]</scope>
    <source>
        <strain evidence="1 2">KCTC 15687</strain>
    </source>
</reference>
<proteinExistence type="predicted"/>
<dbReference type="Proteomes" id="UP000288079">
    <property type="component" value="Unassembled WGS sequence"/>
</dbReference>
<protein>
    <submittedName>
        <fullName evidence="1">Uncharacterized protein</fullName>
    </submittedName>
</protein>